<dbReference type="InterPro" id="IPR035782">
    <property type="entry name" value="SPRY_RanBP9/10"/>
</dbReference>
<dbReference type="InterPro" id="IPR003877">
    <property type="entry name" value="SPRY_dom"/>
</dbReference>
<dbReference type="InterPro" id="IPR013144">
    <property type="entry name" value="CRA_dom"/>
</dbReference>
<comment type="caution">
    <text evidence="4">The sequence shown here is derived from an EMBL/GenBank/DDBJ whole genome shotgun (WGS) entry which is preliminary data.</text>
</comment>
<evidence type="ECO:0000256" key="1">
    <source>
        <dbReference type="SAM" id="MobiDB-lite"/>
    </source>
</evidence>
<dbReference type="STRING" id="1097556.R4XDJ9"/>
<dbReference type="InterPro" id="IPR006595">
    <property type="entry name" value="CTLH_C"/>
</dbReference>
<dbReference type="PANTHER" id="PTHR12864">
    <property type="entry name" value="RAN BINDING PROTEIN 9-RELATED"/>
    <property type="match status" value="1"/>
</dbReference>
<gene>
    <name evidence="4" type="ORF">TAPDE_003884</name>
</gene>
<sequence>MYKLPAYLKDSQYAQKYGDLIQAGVPVPEPLPSFLMDDKLVPHVVSIASDKMEVRFIGASNHDPSNDFLLTEAGPVKNNDLDAASVRANHSIPSSTGLFYFEVTIISKGRDGYIGVGFCRQDVLLTRLPGWEDDSWGYHGDDGHSFCCQGTGQEYGPKFSTGDVIGCAINFVSGECFYTKNGVHLGVAFTGLTGALYPSIGLRTIGEQVRINFGAQPFVFDIDYHYRQEKLRLYKSVREEEDDVSSRLQSLVSAYLSHNGYVDSAQAMAADISMQSNKTISHPTIDLEASNRQRIRAFVTAGDMDSAVVMLETLYPEVVEQHPNLLFEIRCRKFIELMRHCAAVGSDHNQDAGQPLPGTAPVTEEKGNIDTTMEEVRDAPNNEASPLHDPNIALAEALAYGQQLQALYPVASSPASFQVGLQKVFSLLAYQDPLSSPVAHLLGTQQRAELAEDINRAILVTSGKSARSELEEMVAAVGHKIGLVKGAEFVNVRRDFFRDEL</sequence>
<dbReference type="InterPro" id="IPR024964">
    <property type="entry name" value="CTLH/CRA"/>
</dbReference>
<dbReference type="Proteomes" id="UP000013776">
    <property type="component" value="Unassembled WGS sequence"/>
</dbReference>
<evidence type="ECO:0000259" key="2">
    <source>
        <dbReference type="PROSITE" id="PS50188"/>
    </source>
</evidence>
<dbReference type="Pfam" id="PF10607">
    <property type="entry name" value="CTLH"/>
    <property type="match status" value="1"/>
</dbReference>
<name>R4XDJ9_TAPDE</name>
<evidence type="ECO:0008006" key="6">
    <source>
        <dbReference type="Google" id="ProtNLM"/>
    </source>
</evidence>
<dbReference type="SMART" id="SM00668">
    <property type="entry name" value="CTLH"/>
    <property type="match status" value="1"/>
</dbReference>
<dbReference type="AlphaFoldDB" id="R4XDJ9"/>
<dbReference type="eggNOG" id="KOG1477">
    <property type="taxonomic scope" value="Eukaryota"/>
</dbReference>
<dbReference type="PROSITE" id="PS50896">
    <property type="entry name" value="LISH"/>
    <property type="match status" value="1"/>
</dbReference>
<dbReference type="PROSITE" id="PS50188">
    <property type="entry name" value="B302_SPRY"/>
    <property type="match status" value="1"/>
</dbReference>
<feature type="region of interest" description="Disordered" evidence="1">
    <location>
        <begin position="346"/>
        <end position="367"/>
    </location>
</feature>
<evidence type="ECO:0000313" key="4">
    <source>
        <dbReference type="EMBL" id="CCG83671.1"/>
    </source>
</evidence>
<protein>
    <recommendedName>
        <fullName evidence="6">Protein SSH4</fullName>
    </recommendedName>
</protein>
<dbReference type="EMBL" id="CAHR02000167">
    <property type="protein sequence ID" value="CCG83671.1"/>
    <property type="molecule type" value="Genomic_DNA"/>
</dbReference>
<dbReference type="SMART" id="SM00449">
    <property type="entry name" value="SPRY"/>
    <property type="match status" value="1"/>
</dbReference>
<evidence type="ECO:0000313" key="5">
    <source>
        <dbReference type="Proteomes" id="UP000013776"/>
    </source>
</evidence>
<dbReference type="PROSITE" id="PS50897">
    <property type="entry name" value="CTLH"/>
    <property type="match status" value="1"/>
</dbReference>
<dbReference type="InterPro" id="IPR013320">
    <property type="entry name" value="ConA-like_dom_sf"/>
</dbReference>
<dbReference type="InterPro" id="IPR043136">
    <property type="entry name" value="B30.2/SPRY_sf"/>
</dbReference>
<dbReference type="VEuPathDB" id="FungiDB:TAPDE_003884"/>
<dbReference type="InterPro" id="IPR001870">
    <property type="entry name" value="B30.2/SPRY"/>
</dbReference>
<dbReference type="SUPFAM" id="SSF49899">
    <property type="entry name" value="Concanavalin A-like lectins/glucanases"/>
    <property type="match status" value="1"/>
</dbReference>
<organism evidence="4 5">
    <name type="scientific">Taphrina deformans (strain PYCC 5710 / ATCC 11124 / CBS 356.35 / IMI 108563 / JCM 9778 / NBRC 8474)</name>
    <name type="common">Peach leaf curl fungus</name>
    <name type="synonym">Lalaria deformans</name>
    <dbReference type="NCBI Taxonomy" id="1097556"/>
    <lineage>
        <taxon>Eukaryota</taxon>
        <taxon>Fungi</taxon>
        <taxon>Dikarya</taxon>
        <taxon>Ascomycota</taxon>
        <taxon>Taphrinomycotina</taxon>
        <taxon>Taphrinomycetes</taxon>
        <taxon>Taphrinales</taxon>
        <taxon>Taphrinaceae</taxon>
        <taxon>Taphrina</taxon>
    </lineage>
</organism>
<feature type="domain" description="B30.2/SPRY" evidence="2">
    <location>
        <begin position="13"/>
        <end position="218"/>
    </location>
</feature>
<dbReference type="Gene3D" id="2.60.120.920">
    <property type="match status" value="1"/>
</dbReference>
<dbReference type="SMART" id="SM00757">
    <property type="entry name" value="CRA"/>
    <property type="match status" value="1"/>
</dbReference>
<accession>R4XDJ9</accession>
<keyword evidence="5" id="KW-1185">Reference proteome</keyword>
<dbReference type="OrthoDB" id="25503at2759"/>
<reference evidence="4 5" key="1">
    <citation type="journal article" date="2013" name="MBio">
        <title>Genome sequencing of the plant pathogen Taphrina deformans, the causal agent of peach leaf curl.</title>
        <authorList>
            <person name="Cisse O.H."/>
            <person name="Almeida J.M.G.C.F."/>
            <person name="Fonseca A."/>
            <person name="Kumar A.A."/>
            <person name="Salojaervi J."/>
            <person name="Overmyer K."/>
            <person name="Hauser P.M."/>
            <person name="Pagni M."/>
        </authorList>
    </citation>
    <scope>NUCLEOTIDE SEQUENCE [LARGE SCALE GENOMIC DNA]</scope>
    <source>
        <strain evidence="5">PYCC 5710 / ATCC 11124 / CBS 356.35 / IMI 108563 / JCM 9778 / NBRC 8474</strain>
    </source>
</reference>
<dbReference type="CDD" id="cd12909">
    <property type="entry name" value="SPRY_RanBP9_10"/>
    <property type="match status" value="1"/>
</dbReference>
<dbReference type="InterPro" id="IPR006594">
    <property type="entry name" value="LisH"/>
</dbReference>
<dbReference type="Pfam" id="PF00622">
    <property type="entry name" value="SPRY"/>
    <property type="match status" value="1"/>
</dbReference>
<proteinExistence type="predicted"/>
<dbReference type="InterPro" id="IPR050618">
    <property type="entry name" value="Ubq-SigPath_Reg"/>
</dbReference>
<feature type="domain" description="CTLH" evidence="3">
    <location>
        <begin position="288"/>
        <end position="345"/>
    </location>
</feature>
<evidence type="ECO:0000259" key="3">
    <source>
        <dbReference type="PROSITE" id="PS50897"/>
    </source>
</evidence>